<dbReference type="Proteomes" id="UP001208656">
    <property type="component" value="Unassembled WGS sequence"/>
</dbReference>
<organism evidence="2 3">
    <name type="scientific">Pallidibacillus thermolactis</name>
    <dbReference type="NCBI Taxonomy" id="251051"/>
    <lineage>
        <taxon>Bacteria</taxon>
        <taxon>Bacillati</taxon>
        <taxon>Bacillota</taxon>
        <taxon>Bacilli</taxon>
        <taxon>Bacillales</taxon>
        <taxon>Bacillaceae</taxon>
        <taxon>Pallidibacillus</taxon>
    </lineage>
</organism>
<keyword evidence="3" id="KW-1185">Reference proteome</keyword>
<evidence type="ECO:0000313" key="2">
    <source>
        <dbReference type="EMBL" id="MCU9595149.1"/>
    </source>
</evidence>
<keyword evidence="1" id="KW-0812">Transmembrane</keyword>
<sequence length="114" mass="13769">MIRRVKMKSEKGFIFLEMLVSFIIWFVLFSTVIPSFLYITNSRKEILIDHKAHELLVQQATRIIFDEPIRETIVENHDQIFTFTVKEDKNWKEICVHYETKQNQEKQVCQKVHL</sequence>
<protein>
    <submittedName>
        <fullName evidence="2">Type II secretion system GspH family protein</fullName>
    </submittedName>
</protein>
<proteinExistence type="predicted"/>
<dbReference type="RefSeq" id="WP_173657845.1">
    <property type="nucleotide sequence ID" value="NZ_JAOUSE010000040.1"/>
</dbReference>
<keyword evidence="1" id="KW-0472">Membrane</keyword>
<feature type="transmembrane region" description="Helical" evidence="1">
    <location>
        <begin position="12"/>
        <end position="39"/>
    </location>
</feature>
<evidence type="ECO:0000256" key="1">
    <source>
        <dbReference type="SAM" id="Phobius"/>
    </source>
</evidence>
<name>A0ABT2WHH7_9BACI</name>
<accession>A0ABT2WHH7</accession>
<dbReference type="EMBL" id="JAOUSE010000040">
    <property type="protein sequence ID" value="MCU9595149.1"/>
    <property type="molecule type" value="Genomic_DNA"/>
</dbReference>
<gene>
    <name evidence="2" type="ORF">OEV82_11940</name>
</gene>
<evidence type="ECO:0000313" key="3">
    <source>
        <dbReference type="Proteomes" id="UP001208656"/>
    </source>
</evidence>
<reference evidence="2 3" key="1">
    <citation type="submission" date="2022-10" db="EMBL/GenBank/DDBJ databases">
        <title>Description of Fervidibacillus gen. nov. in the family Fervidibacillaceae fam. nov. with two species, Fervidibacillus albus sp. nov., and Fervidibacillus halotolerans sp. nov., isolated from tidal flat sediments.</title>
        <authorList>
            <person name="Kwon K.K."/>
            <person name="Yang S.-H."/>
        </authorList>
    </citation>
    <scope>NUCLEOTIDE SEQUENCE [LARGE SCALE GENOMIC DNA]</scope>
    <source>
        <strain evidence="2 3">DSM 23332</strain>
    </source>
</reference>
<keyword evidence="1" id="KW-1133">Transmembrane helix</keyword>
<comment type="caution">
    <text evidence="2">The sequence shown here is derived from an EMBL/GenBank/DDBJ whole genome shotgun (WGS) entry which is preliminary data.</text>
</comment>